<sequence length="115" mass="12479">MTVVHLFHDDPDSLLIGSRLPRRMAEAASPDDPPLEVFVFGAAQRRLGRDDTDLDRRFNAQVDDLLAAGIPVGACLTLARADGLEDALTTRGLTLTVARDAFLRYAREGATVIGF</sequence>
<dbReference type="KEGG" id="mts:MTES_0216"/>
<dbReference type="InterPro" id="IPR027396">
    <property type="entry name" value="DsrEFH-like"/>
</dbReference>
<organism evidence="1 2">
    <name type="scientific">Microbacterium testaceum (strain StLB037)</name>
    <dbReference type="NCBI Taxonomy" id="979556"/>
    <lineage>
        <taxon>Bacteria</taxon>
        <taxon>Bacillati</taxon>
        <taxon>Actinomycetota</taxon>
        <taxon>Actinomycetes</taxon>
        <taxon>Micrococcales</taxon>
        <taxon>Microbacteriaceae</taxon>
        <taxon>Microbacterium</taxon>
    </lineage>
</organism>
<dbReference type="EMBL" id="AP012052">
    <property type="protein sequence ID" value="BAJ73180.1"/>
    <property type="molecule type" value="Genomic_DNA"/>
</dbReference>
<name>E8N8X1_MICTS</name>
<dbReference type="Gene3D" id="3.40.1260.10">
    <property type="entry name" value="DsrEFH-like"/>
    <property type="match status" value="1"/>
</dbReference>
<dbReference type="Proteomes" id="UP000008975">
    <property type="component" value="Chromosome"/>
</dbReference>
<dbReference type="STRING" id="979556.MTES_0216"/>
<evidence type="ECO:0000313" key="1">
    <source>
        <dbReference type="EMBL" id="BAJ73180.1"/>
    </source>
</evidence>
<accession>E8N8X1</accession>
<dbReference type="eggNOG" id="COG3370">
    <property type="taxonomic scope" value="Bacteria"/>
</dbReference>
<reference key="2">
    <citation type="submission" date="2011-02" db="EMBL/GenBank/DDBJ databases">
        <title>Genome sequence of Microbacterium testaceum StLB037.</title>
        <authorList>
            <person name="Morohoshi T."/>
            <person name="Wang W.Z."/>
            <person name="Someya N."/>
            <person name="Ikeda T."/>
        </authorList>
    </citation>
    <scope>NUCLEOTIDE SEQUENCE</scope>
    <source>
        <strain>StLB037</strain>
    </source>
</reference>
<protein>
    <submittedName>
        <fullName evidence="1">Uncharacterized protein conserved in archaea</fullName>
    </submittedName>
</protein>
<evidence type="ECO:0000313" key="2">
    <source>
        <dbReference type="Proteomes" id="UP000008975"/>
    </source>
</evidence>
<dbReference type="AlphaFoldDB" id="E8N8X1"/>
<proteinExistence type="predicted"/>
<dbReference type="SUPFAM" id="SSF75169">
    <property type="entry name" value="DsrEFH-like"/>
    <property type="match status" value="1"/>
</dbReference>
<dbReference type="HOGENOM" id="CLU_2106169_0_0_11"/>
<gene>
    <name evidence="1" type="ordered locus">MTES_0216</name>
</gene>
<reference evidence="1 2" key="1">
    <citation type="journal article" date="2011" name="J. Bacteriol.">
        <title>Genome sequence of Microbacterium testaceum StLB037, an N-acylhomoserine lactone-degrading bacterium isolated from potato leaves.</title>
        <authorList>
            <person name="Morohoshi T."/>
            <person name="Wang W.-Z."/>
            <person name="Someya N."/>
            <person name="Ikeda T."/>
        </authorList>
    </citation>
    <scope>NUCLEOTIDE SEQUENCE [LARGE SCALE GENOMIC DNA]</scope>
    <source>
        <strain evidence="1 2">StLB037</strain>
    </source>
</reference>